<dbReference type="InterPro" id="IPR036400">
    <property type="entry name" value="Cyt_B5-like_heme/steroid_sf"/>
</dbReference>
<dbReference type="InterPro" id="IPR001199">
    <property type="entry name" value="Cyt_B5-like_heme/steroid-bd"/>
</dbReference>
<evidence type="ECO:0000256" key="8">
    <source>
        <dbReference type="RuleBase" id="RU362121"/>
    </source>
</evidence>
<name>A0A978UWS5_ZIZJJ</name>
<dbReference type="PANTHER" id="PTHR19359:SF152">
    <property type="entry name" value="CYTOCHROME B5 HEME-BINDING DOMAIN-CONTAINING PROTEIN"/>
    <property type="match status" value="1"/>
</dbReference>
<dbReference type="InterPro" id="IPR050668">
    <property type="entry name" value="Cytochrome_b5"/>
</dbReference>
<organism evidence="10 11">
    <name type="scientific">Ziziphus jujuba var. spinosa</name>
    <dbReference type="NCBI Taxonomy" id="714518"/>
    <lineage>
        <taxon>Eukaryota</taxon>
        <taxon>Viridiplantae</taxon>
        <taxon>Streptophyta</taxon>
        <taxon>Embryophyta</taxon>
        <taxon>Tracheophyta</taxon>
        <taxon>Spermatophyta</taxon>
        <taxon>Magnoliopsida</taxon>
        <taxon>eudicotyledons</taxon>
        <taxon>Gunneridae</taxon>
        <taxon>Pentapetalae</taxon>
        <taxon>rosids</taxon>
        <taxon>fabids</taxon>
        <taxon>Rosales</taxon>
        <taxon>Rhamnaceae</taxon>
        <taxon>Paliureae</taxon>
        <taxon>Ziziphus</taxon>
    </lineage>
</organism>
<dbReference type="GO" id="GO:0016020">
    <property type="term" value="C:membrane"/>
    <property type="evidence" value="ECO:0007669"/>
    <property type="project" value="UniProtKB-SubCell"/>
</dbReference>
<dbReference type="GO" id="GO:0046872">
    <property type="term" value="F:metal ion binding"/>
    <property type="evidence" value="ECO:0007669"/>
    <property type="project" value="UniProtKB-UniRule"/>
</dbReference>
<keyword evidence="3 8" id="KW-0812">Transmembrane</keyword>
<dbReference type="Gene3D" id="3.10.120.10">
    <property type="entry name" value="Cytochrome b5-like heme/steroid binding domain"/>
    <property type="match status" value="1"/>
</dbReference>
<proteinExistence type="inferred from homology"/>
<feature type="domain" description="Cytochrome b5 heme-binding" evidence="9">
    <location>
        <begin position="32"/>
        <end position="108"/>
    </location>
</feature>
<evidence type="ECO:0000256" key="3">
    <source>
        <dbReference type="ARBA" id="ARBA00022692"/>
    </source>
</evidence>
<keyword evidence="5 8" id="KW-0408">Iron</keyword>
<dbReference type="PRINTS" id="PR00363">
    <property type="entry name" value="CYTOCHROMEB5"/>
</dbReference>
<sequence>MFALLKLAVQVRPLTSTAAQIYSVVAEMASDSKVFNFSEVAKHNHKKDCWIIISGKVYDVTSFLEEHPGGDEVLLLAAEKDATEDFEDVGHSDSAKEMMGKYYVGKVDLSTIPEKPNYKPPSQPAALQHNQSSGSGSAVKILQFLVPLLILGLAYALQYLRKKD</sequence>
<dbReference type="EMBL" id="JAEACU010000008">
    <property type="protein sequence ID" value="KAH7519441.1"/>
    <property type="molecule type" value="Genomic_DNA"/>
</dbReference>
<protein>
    <recommendedName>
        <fullName evidence="9">Cytochrome b5 heme-binding domain-containing protein</fullName>
    </recommendedName>
</protein>
<dbReference type="SUPFAM" id="SSF55856">
    <property type="entry name" value="Cytochrome b5-like heme/steroid binding domain"/>
    <property type="match status" value="1"/>
</dbReference>
<dbReference type="PANTHER" id="PTHR19359">
    <property type="entry name" value="CYTOCHROME B5"/>
    <property type="match status" value="1"/>
</dbReference>
<comment type="subcellular location">
    <subcellularLocation>
        <location evidence="1">Membrane</location>
    </subcellularLocation>
</comment>
<evidence type="ECO:0000259" key="9">
    <source>
        <dbReference type="PROSITE" id="PS50255"/>
    </source>
</evidence>
<comment type="similarity">
    <text evidence="7 8">Belongs to the cytochrome b5 family.</text>
</comment>
<evidence type="ECO:0000313" key="10">
    <source>
        <dbReference type="EMBL" id="KAH7519441.1"/>
    </source>
</evidence>
<evidence type="ECO:0000256" key="4">
    <source>
        <dbReference type="ARBA" id="ARBA00022723"/>
    </source>
</evidence>
<dbReference type="PROSITE" id="PS50255">
    <property type="entry name" value="CYTOCHROME_B5_2"/>
    <property type="match status" value="1"/>
</dbReference>
<accession>A0A978UWS5</accession>
<dbReference type="SMART" id="SM01117">
    <property type="entry name" value="Cyt-b5"/>
    <property type="match status" value="1"/>
</dbReference>
<evidence type="ECO:0000256" key="5">
    <source>
        <dbReference type="ARBA" id="ARBA00023004"/>
    </source>
</evidence>
<keyword evidence="6 8" id="KW-0472">Membrane</keyword>
<dbReference type="Pfam" id="PF00173">
    <property type="entry name" value="Cyt-b5"/>
    <property type="match status" value="1"/>
</dbReference>
<evidence type="ECO:0000256" key="2">
    <source>
        <dbReference type="ARBA" id="ARBA00022617"/>
    </source>
</evidence>
<keyword evidence="8" id="KW-1133">Transmembrane helix</keyword>
<evidence type="ECO:0000256" key="7">
    <source>
        <dbReference type="ARBA" id="ARBA00038168"/>
    </source>
</evidence>
<feature type="transmembrane region" description="Helical" evidence="8">
    <location>
        <begin position="141"/>
        <end position="160"/>
    </location>
</feature>
<evidence type="ECO:0000256" key="1">
    <source>
        <dbReference type="ARBA" id="ARBA00004370"/>
    </source>
</evidence>
<dbReference type="PROSITE" id="PS00191">
    <property type="entry name" value="CYTOCHROME_B5_1"/>
    <property type="match status" value="1"/>
</dbReference>
<keyword evidence="2 8" id="KW-0349">Heme</keyword>
<comment type="caution">
    <text evidence="10">The sequence shown here is derived from an EMBL/GenBank/DDBJ whole genome shotgun (WGS) entry which is preliminary data.</text>
</comment>
<dbReference type="InterPro" id="IPR018506">
    <property type="entry name" value="Cyt_B5_heme-BS"/>
</dbReference>
<keyword evidence="4 8" id="KW-0479">Metal-binding</keyword>
<dbReference type="Proteomes" id="UP000813462">
    <property type="component" value="Unassembled WGS sequence"/>
</dbReference>
<dbReference type="FunFam" id="3.10.120.10:FF:000002">
    <property type="entry name" value="Cytochrome b5 type B"/>
    <property type="match status" value="1"/>
</dbReference>
<dbReference type="GO" id="GO:0020037">
    <property type="term" value="F:heme binding"/>
    <property type="evidence" value="ECO:0007669"/>
    <property type="project" value="UniProtKB-UniRule"/>
</dbReference>
<gene>
    <name evidence="10" type="ORF">FEM48_Zijuj08G0036500</name>
</gene>
<reference evidence="10" key="1">
    <citation type="journal article" date="2021" name="Front. Plant Sci.">
        <title>Chromosome-Scale Genome Assembly for Chinese Sour Jujube and Insights Into Its Genome Evolution and Domestication Signature.</title>
        <authorList>
            <person name="Shen L.-Y."/>
            <person name="Luo H."/>
            <person name="Wang X.-L."/>
            <person name="Wang X.-M."/>
            <person name="Qiu X.-J."/>
            <person name="Liu H."/>
            <person name="Zhou S.-S."/>
            <person name="Jia K.-H."/>
            <person name="Nie S."/>
            <person name="Bao Y.-T."/>
            <person name="Zhang R.-G."/>
            <person name="Yun Q.-Z."/>
            <person name="Chai Y.-H."/>
            <person name="Lu J.-Y."/>
            <person name="Li Y."/>
            <person name="Zhao S.-W."/>
            <person name="Mao J.-F."/>
            <person name="Jia S.-G."/>
            <person name="Mao Y.-M."/>
        </authorList>
    </citation>
    <scope>NUCLEOTIDE SEQUENCE</scope>
    <source>
        <strain evidence="10">AT0</strain>
        <tissue evidence="10">Leaf</tissue>
    </source>
</reference>
<dbReference type="AlphaFoldDB" id="A0A978UWS5"/>
<evidence type="ECO:0000313" key="11">
    <source>
        <dbReference type="Proteomes" id="UP000813462"/>
    </source>
</evidence>
<evidence type="ECO:0000256" key="6">
    <source>
        <dbReference type="ARBA" id="ARBA00023136"/>
    </source>
</evidence>